<name>A0A4Y2B5E8_ARAVE</name>
<keyword evidence="2" id="KW-1185">Reference proteome</keyword>
<sequence length="103" mass="11339">MSGEDFTQLCCDPDSCSTVRVHGFSMRGPPLRTSVVVDSSFPLVTSRDVVVTSIGRGVNHVREICKKKSRVVPGDVLKARMLEICVALSIAEQGAFFNSWYFI</sequence>
<dbReference type="EMBL" id="BGPR01000047">
    <property type="protein sequence ID" value="GBL86284.1"/>
    <property type="molecule type" value="Genomic_DNA"/>
</dbReference>
<reference evidence="1 2" key="1">
    <citation type="journal article" date="2019" name="Sci. Rep.">
        <title>Orb-weaving spider Araneus ventricosus genome elucidates the spidroin gene catalogue.</title>
        <authorList>
            <person name="Kono N."/>
            <person name="Nakamura H."/>
            <person name="Ohtoshi R."/>
            <person name="Moran D.A.P."/>
            <person name="Shinohara A."/>
            <person name="Yoshida Y."/>
            <person name="Fujiwara M."/>
            <person name="Mori M."/>
            <person name="Tomita M."/>
            <person name="Arakawa K."/>
        </authorList>
    </citation>
    <scope>NUCLEOTIDE SEQUENCE [LARGE SCALE GENOMIC DNA]</scope>
</reference>
<evidence type="ECO:0000313" key="1">
    <source>
        <dbReference type="EMBL" id="GBL86284.1"/>
    </source>
</evidence>
<accession>A0A4Y2B5E8</accession>
<proteinExistence type="predicted"/>
<dbReference type="AlphaFoldDB" id="A0A4Y2B5E8"/>
<comment type="caution">
    <text evidence="1">The sequence shown here is derived from an EMBL/GenBank/DDBJ whole genome shotgun (WGS) entry which is preliminary data.</text>
</comment>
<protein>
    <submittedName>
        <fullName evidence="1">Uncharacterized protein</fullName>
    </submittedName>
</protein>
<evidence type="ECO:0000313" key="2">
    <source>
        <dbReference type="Proteomes" id="UP000499080"/>
    </source>
</evidence>
<dbReference type="Proteomes" id="UP000499080">
    <property type="component" value="Unassembled WGS sequence"/>
</dbReference>
<organism evidence="1 2">
    <name type="scientific">Araneus ventricosus</name>
    <name type="common">Orbweaver spider</name>
    <name type="synonym">Epeira ventricosa</name>
    <dbReference type="NCBI Taxonomy" id="182803"/>
    <lineage>
        <taxon>Eukaryota</taxon>
        <taxon>Metazoa</taxon>
        <taxon>Ecdysozoa</taxon>
        <taxon>Arthropoda</taxon>
        <taxon>Chelicerata</taxon>
        <taxon>Arachnida</taxon>
        <taxon>Araneae</taxon>
        <taxon>Araneomorphae</taxon>
        <taxon>Entelegynae</taxon>
        <taxon>Araneoidea</taxon>
        <taxon>Araneidae</taxon>
        <taxon>Araneus</taxon>
    </lineage>
</organism>
<gene>
    <name evidence="1" type="ORF">AVEN_132007_1</name>
</gene>